<keyword evidence="4 7" id="KW-0812">Transmembrane</keyword>
<gene>
    <name evidence="9" type="ORF">SAMN05421834_10826</name>
</gene>
<feature type="transmembrane region" description="Helical" evidence="7">
    <location>
        <begin position="257"/>
        <end position="279"/>
    </location>
</feature>
<feature type="domain" description="ABC transmembrane type-1" evidence="8">
    <location>
        <begin position="64"/>
        <end position="280"/>
    </location>
</feature>
<dbReference type="PANTHER" id="PTHR30193">
    <property type="entry name" value="ABC TRANSPORTER PERMEASE PROTEIN"/>
    <property type="match status" value="1"/>
</dbReference>
<evidence type="ECO:0000256" key="1">
    <source>
        <dbReference type="ARBA" id="ARBA00004651"/>
    </source>
</evidence>
<evidence type="ECO:0000256" key="5">
    <source>
        <dbReference type="ARBA" id="ARBA00022989"/>
    </source>
</evidence>
<dbReference type="SUPFAM" id="SSF161098">
    <property type="entry name" value="MetI-like"/>
    <property type="match status" value="1"/>
</dbReference>
<comment type="subcellular location">
    <subcellularLocation>
        <location evidence="1 7">Cell membrane</location>
        <topology evidence="1 7">Multi-pass membrane protein</topology>
    </subcellularLocation>
</comment>
<dbReference type="CDD" id="cd06261">
    <property type="entry name" value="TM_PBP2"/>
    <property type="match status" value="1"/>
</dbReference>
<evidence type="ECO:0000256" key="6">
    <source>
        <dbReference type="ARBA" id="ARBA00023136"/>
    </source>
</evidence>
<comment type="similarity">
    <text evidence="7">Belongs to the binding-protein-dependent transport system permease family.</text>
</comment>
<dbReference type="GO" id="GO:0005886">
    <property type="term" value="C:plasma membrane"/>
    <property type="evidence" value="ECO:0007669"/>
    <property type="project" value="UniProtKB-SubCell"/>
</dbReference>
<keyword evidence="2 7" id="KW-0813">Transport</keyword>
<proteinExistence type="inferred from homology"/>
<evidence type="ECO:0000313" key="10">
    <source>
        <dbReference type="Proteomes" id="UP000185669"/>
    </source>
</evidence>
<dbReference type="AlphaFoldDB" id="A0A1N6VJ93"/>
<evidence type="ECO:0000256" key="2">
    <source>
        <dbReference type="ARBA" id="ARBA00022448"/>
    </source>
</evidence>
<dbReference type="STRING" id="56779.SAMN05421834_10826"/>
<evidence type="ECO:0000259" key="8">
    <source>
        <dbReference type="PROSITE" id="PS50928"/>
    </source>
</evidence>
<dbReference type="PANTHER" id="PTHR30193:SF37">
    <property type="entry name" value="INNER MEMBRANE ABC TRANSPORTER PERMEASE PROTEIN YCJO"/>
    <property type="match status" value="1"/>
</dbReference>
<feature type="transmembrane region" description="Helical" evidence="7">
    <location>
        <begin position="200"/>
        <end position="222"/>
    </location>
</feature>
<feature type="transmembrane region" description="Helical" evidence="7">
    <location>
        <begin position="101"/>
        <end position="121"/>
    </location>
</feature>
<dbReference type="InterPro" id="IPR000515">
    <property type="entry name" value="MetI-like"/>
</dbReference>
<feature type="transmembrane region" description="Helical" evidence="7">
    <location>
        <begin position="70"/>
        <end position="89"/>
    </location>
</feature>
<dbReference type="RefSeq" id="WP_076544645.1">
    <property type="nucleotide sequence ID" value="NZ_FTNC01000008.1"/>
</dbReference>
<reference evidence="10" key="1">
    <citation type="submission" date="2017-01" db="EMBL/GenBank/DDBJ databases">
        <authorList>
            <person name="Varghese N."/>
            <person name="Submissions S."/>
        </authorList>
    </citation>
    <scope>NUCLEOTIDE SEQUENCE [LARGE SCALE GENOMIC DNA]</scope>
    <source>
        <strain evidence="10">ATCC 700103</strain>
    </source>
</reference>
<keyword evidence="6 7" id="KW-0472">Membrane</keyword>
<dbReference type="EMBL" id="FTNC01000008">
    <property type="protein sequence ID" value="SIQ77788.1"/>
    <property type="molecule type" value="Genomic_DNA"/>
</dbReference>
<evidence type="ECO:0000256" key="7">
    <source>
        <dbReference type="RuleBase" id="RU363032"/>
    </source>
</evidence>
<protein>
    <submittedName>
        <fullName evidence="9">Carbohydrate ABC transporter membrane protein 1, CUT1 family</fullName>
    </submittedName>
</protein>
<dbReference type="Pfam" id="PF00528">
    <property type="entry name" value="BPD_transp_1"/>
    <property type="match status" value="1"/>
</dbReference>
<dbReference type="GO" id="GO:0055085">
    <property type="term" value="P:transmembrane transport"/>
    <property type="evidence" value="ECO:0007669"/>
    <property type="project" value="InterPro"/>
</dbReference>
<dbReference type="OrthoDB" id="9788108at2"/>
<sequence length="288" mass="32728">MKRKYIPWAFLSIPLTFYSIWVIGPTIYTMYLSLTEWDGMTAPEFQGIDNYLKLFNDPIFYTSLVNNIKWLVIFMAIPVVVGLFLAILLSKEIKWARGYKAAIYSPMILAPVVIGLIWSWIYQPQGGLLNNTLTYIGLEGLTRGWLSNPNTALYAVIGAAVWRHTGYVMLLFLSGLTAISPTVIEASRIDGASAWQRFRYIILPLLKPTTVIVIVITMIQSLRAFDFVSMMTRGGPFNSTNVLAHYMYTEAFKNYNMGYGASIAVVLFAIMFIFIVMYLRQIRKGELE</sequence>
<evidence type="ECO:0000313" key="9">
    <source>
        <dbReference type="EMBL" id="SIQ77788.1"/>
    </source>
</evidence>
<dbReference type="Gene3D" id="1.10.3720.10">
    <property type="entry name" value="MetI-like"/>
    <property type="match status" value="1"/>
</dbReference>
<evidence type="ECO:0000256" key="3">
    <source>
        <dbReference type="ARBA" id="ARBA00022475"/>
    </source>
</evidence>
<dbReference type="InterPro" id="IPR051393">
    <property type="entry name" value="ABC_transporter_permease"/>
</dbReference>
<organism evidence="9 10">
    <name type="scientific">Halanaerobium kushneri</name>
    <dbReference type="NCBI Taxonomy" id="56779"/>
    <lineage>
        <taxon>Bacteria</taxon>
        <taxon>Bacillati</taxon>
        <taxon>Bacillota</taxon>
        <taxon>Clostridia</taxon>
        <taxon>Halanaerobiales</taxon>
        <taxon>Halanaerobiaceae</taxon>
        <taxon>Halanaerobium</taxon>
    </lineage>
</organism>
<dbReference type="PROSITE" id="PS50928">
    <property type="entry name" value="ABC_TM1"/>
    <property type="match status" value="1"/>
</dbReference>
<keyword evidence="10" id="KW-1185">Reference proteome</keyword>
<dbReference type="InterPro" id="IPR035906">
    <property type="entry name" value="MetI-like_sf"/>
</dbReference>
<name>A0A1N6VJ93_9FIRM</name>
<feature type="transmembrane region" description="Helical" evidence="7">
    <location>
        <begin position="7"/>
        <end position="31"/>
    </location>
</feature>
<dbReference type="Proteomes" id="UP000185669">
    <property type="component" value="Unassembled WGS sequence"/>
</dbReference>
<accession>A0A1N6VJ93</accession>
<keyword evidence="3" id="KW-1003">Cell membrane</keyword>
<evidence type="ECO:0000256" key="4">
    <source>
        <dbReference type="ARBA" id="ARBA00022692"/>
    </source>
</evidence>
<feature type="transmembrane region" description="Helical" evidence="7">
    <location>
        <begin position="152"/>
        <end position="179"/>
    </location>
</feature>
<keyword evidence="5 7" id="KW-1133">Transmembrane helix</keyword>